<keyword evidence="9" id="KW-0675">Receptor</keyword>
<keyword evidence="2" id="KW-1003">Cell membrane</keyword>
<name>A0A9W2ZY75_BIOGL</name>
<feature type="chain" id="PRO_5040858379" evidence="13">
    <location>
        <begin position="42"/>
        <end position="1153"/>
    </location>
</feature>
<keyword evidence="5" id="KW-0677">Repeat</keyword>
<dbReference type="OrthoDB" id="5981530at2759"/>
<dbReference type="SUPFAM" id="SSF52058">
    <property type="entry name" value="L domain-like"/>
    <property type="match status" value="1"/>
</dbReference>
<dbReference type="GO" id="GO:0008528">
    <property type="term" value="F:G protein-coupled peptide receptor activity"/>
    <property type="evidence" value="ECO:0007669"/>
    <property type="project" value="TreeGrafter"/>
</dbReference>
<evidence type="ECO:0000256" key="3">
    <source>
        <dbReference type="ARBA" id="ARBA00022614"/>
    </source>
</evidence>
<comment type="subcellular location">
    <subcellularLocation>
        <location evidence="1">Cell membrane</location>
        <topology evidence="1">Multi-pass membrane protein</topology>
    </subcellularLocation>
</comment>
<evidence type="ECO:0000256" key="4">
    <source>
        <dbReference type="ARBA" id="ARBA00022692"/>
    </source>
</evidence>
<organism evidence="15 16">
    <name type="scientific">Biomphalaria glabrata</name>
    <name type="common">Bloodfluke planorb</name>
    <name type="synonym">Freshwater snail</name>
    <dbReference type="NCBI Taxonomy" id="6526"/>
    <lineage>
        <taxon>Eukaryota</taxon>
        <taxon>Metazoa</taxon>
        <taxon>Spiralia</taxon>
        <taxon>Lophotrochozoa</taxon>
        <taxon>Mollusca</taxon>
        <taxon>Gastropoda</taxon>
        <taxon>Heterobranchia</taxon>
        <taxon>Euthyneura</taxon>
        <taxon>Panpulmonata</taxon>
        <taxon>Hygrophila</taxon>
        <taxon>Lymnaeoidea</taxon>
        <taxon>Planorbidae</taxon>
        <taxon>Biomphalaria</taxon>
    </lineage>
</organism>
<evidence type="ECO:0000256" key="7">
    <source>
        <dbReference type="ARBA" id="ARBA00023040"/>
    </source>
</evidence>
<evidence type="ECO:0000256" key="2">
    <source>
        <dbReference type="ARBA" id="ARBA00022475"/>
    </source>
</evidence>
<dbReference type="CDD" id="cd15136">
    <property type="entry name" value="7tmA_Glyco_hormone_R"/>
    <property type="match status" value="1"/>
</dbReference>
<evidence type="ECO:0000256" key="1">
    <source>
        <dbReference type="ARBA" id="ARBA00004651"/>
    </source>
</evidence>
<dbReference type="GO" id="GO:0016500">
    <property type="term" value="F:protein-hormone receptor activity"/>
    <property type="evidence" value="ECO:0007669"/>
    <property type="project" value="InterPro"/>
</dbReference>
<dbReference type="GeneID" id="106056314"/>
<evidence type="ECO:0000256" key="10">
    <source>
        <dbReference type="ARBA" id="ARBA00023224"/>
    </source>
</evidence>
<feature type="region of interest" description="Disordered" evidence="11">
    <location>
        <begin position="950"/>
        <end position="985"/>
    </location>
</feature>
<feature type="region of interest" description="Disordered" evidence="11">
    <location>
        <begin position="1113"/>
        <end position="1142"/>
    </location>
</feature>
<feature type="transmembrane region" description="Helical" evidence="12">
    <location>
        <begin position="651"/>
        <end position="677"/>
    </location>
</feature>
<sequence>MSVRTLPTMCSGLRGCRGPLGITTLLTRIAWACLLLAGAAPAQVPGEEGVSRRTMCHTNTGDSYTCHCDNITDIYQELPTNVTRLAITNSQMVVLPSRSFDRYGSLRQLEIFKLYHLQVIEPGAFSGLDHLEILLITDCHSLLNIGPGVFGQFQNLNTLRILKSGLTSVPDFSRFETKVKALDHTMYEIDLTANKIQSIKTGQFSKVKTYILRLESNMLTRIEDKAFYGAVIKRFICRNNFYLSHLEDLAFSGIKDFHVLDLSKSRITHLPTDGLIDIRELVLEDTPTLKKFPSVFKFSEIDTARLTYKHHCCAFRLPHLQDESSSVDLTGRSSACSSQMTTPSFTSSSDTSTAFGTSADFRIRRDVSIFSSIRQLISLGWGAFGNSRSGDGETKNNFQGKGGSGDHGFILFGEHQDFGPIITSSTSVPVGITTRSSVGWHETPKPHNDTKWFSCGNFTTPKDYSEVVCTPQPNAFNPCEDLMGYSWLRVFVWFVLLAALGGNLVVIVVLLTARSKLTVPKFLMCNLSFADFLMGLYLLLIASVDVHFLGDYFTHAVSWQNDGGCQVAGFITVFASELSVFVLTVITMERWYAISQAIHVNKRLRMRQATCLMFAGWGYASSMAILPLLGVSGYGAVSICLPMEARDLWDIIYIIGLLLFNGVAFVVICGCYISMFLKVRASENMERRNDVTIAKRMAILVLTNFICWAPIAFFGLTASFGLPLIDITNSKILLVFFYPFNSCANPFLYAILTKQFRKDFFILLGRYGICTDRANKYKGTSMTRSYSNSRHNGLQLNVTHNTPTDTSILSQYRKGSRGSFSQNGTPPHGSRGSFPKVTPQSTPQETPTTSPKVVNSPCKDGLGRMFSFTMSIDSSKGSKNERKLSTVIETSHTSDGPSDDGCGTCTAVSCNGSGDRVLEARDSLRDLFDGKPHGRVRSASEYIVIFKASPQSHLQQSQQPLSSLPDKRRGSQRSDNLERQLSRDALRNSSNTLSSYISDGSSRFDSDSDVRLFERRQSPASFITTASLDKRDSGISDMYPVSAANYIGRNRKSQDSGSIAETEALLNKRNNLSGLKKNGTFETAEHKCKYSLMNNRFSADSIDEEDAYVNLEPRKRRPVGSRVVQGEDGGAYSTDGDDTEDDVKLRQSLLNKC</sequence>
<keyword evidence="15" id="KW-1185">Reference proteome</keyword>
<keyword evidence="7" id="KW-0297">G-protein coupled receptor</keyword>
<dbReference type="PANTHER" id="PTHR24372">
    <property type="entry name" value="GLYCOPROTEIN HORMONE RECEPTOR"/>
    <property type="match status" value="1"/>
</dbReference>
<keyword evidence="8 12" id="KW-0472">Membrane</keyword>
<proteinExistence type="predicted"/>
<protein>
    <submittedName>
        <fullName evidence="16">Thyrotropin receptor-like</fullName>
    </submittedName>
</protein>
<dbReference type="PANTHER" id="PTHR24372:SF74">
    <property type="entry name" value="LP13728P"/>
    <property type="match status" value="1"/>
</dbReference>
<evidence type="ECO:0000256" key="8">
    <source>
        <dbReference type="ARBA" id="ARBA00023136"/>
    </source>
</evidence>
<dbReference type="Pfam" id="PF13306">
    <property type="entry name" value="LRR_5"/>
    <property type="match status" value="2"/>
</dbReference>
<dbReference type="Pfam" id="PF00001">
    <property type="entry name" value="7tm_1"/>
    <property type="match status" value="1"/>
</dbReference>
<dbReference type="PRINTS" id="PR00237">
    <property type="entry name" value="GPCRRHODOPSN"/>
</dbReference>
<dbReference type="Gene3D" id="1.20.1070.10">
    <property type="entry name" value="Rhodopsin 7-helix transmembrane proteins"/>
    <property type="match status" value="1"/>
</dbReference>
<keyword evidence="4 12" id="KW-0812">Transmembrane</keyword>
<feature type="compositionally biased region" description="Low complexity" evidence="11">
    <location>
        <begin position="950"/>
        <end position="964"/>
    </location>
</feature>
<feature type="signal peptide" evidence="13">
    <location>
        <begin position="1"/>
        <end position="41"/>
    </location>
</feature>
<reference evidence="16" key="1">
    <citation type="submission" date="2025-08" db="UniProtKB">
        <authorList>
            <consortium name="RefSeq"/>
        </authorList>
    </citation>
    <scope>IDENTIFICATION</scope>
</reference>
<dbReference type="GO" id="GO:0005886">
    <property type="term" value="C:plasma membrane"/>
    <property type="evidence" value="ECO:0007669"/>
    <property type="project" value="UniProtKB-SubCell"/>
</dbReference>
<dbReference type="FunFam" id="1.20.1070.10:FF:000181">
    <property type="entry name" value="Thyrotropin receptor"/>
    <property type="match status" value="1"/>
</dbReference>
<dbReference type="GO" id="GO:0007189">
    <property type="term" value="P:adenylate cyclase-activating G protein-coupled receptor signaling pathway"/>
    <property type="evidence" value="ECO:0007669"/>
    <property type="project" value="TreeGrafter"/>
</dbReference>
<dbReference type="Proteomes" id="UP001165740">
    <property type="component" value="Chromosome 3"/>
</dbReference>
<evidence type="ECO:0000256" key="6">
    <source>
        <dbReference type="ARBA" id="ARBA00022989"/>
    </source>
</evidence>
<feature type="compositionally biased region" description="Basic and acidic residues" evidence="11">
    <location>
        <begin position="975"/>
        <end position="985"/>
    </location>
</feature>
<keyword evidence="13" id="KW-0732">Signal</keyword>
<feature type="compositionally biased region" description="Polar residues" evidence="11">
    <location>
        <begin position="780"/>
        <end position="810"/>
    </location>
</feature>
<evidence type="ECO:0000256" key="13">
    <source>
        <dbReference type="SAM" id="SignalP"/>
    </source>
</evidence>
<dbReference type="PROSITE" id="PS00237">
    <property type="entry name" value="G_PROTEIN_RECEP_F1_1"/>
    <property type="match status" value="1"/>
</dbReference>
<feature type="transmembrane region" description="Helical" evidence="12">
    <location>
        <begin position="523"/>
        <end position="544"/>
    </location>
</feature>
<dbReference type="SUPFAM" id="SSF81321">
    <property type="entry name" value="Family A G protein-coupled receptor-like"/>
    <property type="match status" value="1"/>
</dbReference>
<dbReference type="InterPro" id="IPR000276">
    <property type="entry name" value="GPCR_Rhodpsn"/>
</dbReference>
<dbReference type="AlphaFoldDB" id="A0A9W2ZY75"/>
<evidence type="ECO:0000256" key="12">
    <source>
        <dbReference type="SAM" id="Phobius"/>
    </source>
</evidence>
<dbReference type="RefSeq" id="XP_055879898.1">
    <property type="nucleotide sequence ID" value="XM_056023923.1"/>
</dbReference>
<evidence type="ECO:0000256" key="9">
    <source>
        <dbReference type="ARBA" id="ARBA00023170"/>
    </source>
</evidence>
<feature type="transmembrane region" description="Helical" evidence="12">
    <location>
        <begin position="487"/>
        <end position="511"/>
    </location>
</feature>
<evidence type="ECO:0000259" key="14">
    <source>
        <dbReference type="PROSITE" id="PS50262"/>
    </source>
</evidence>
<feature type="domain" description="G-protein coupled receptors family 1 profile" evidence="14">
    <location>
        <begin position="502"/>
        <end position="749"/>
    </location>
</feature>
<evidence type="ECO:0000256" key="5">
    <source>
        <dbReference type="ARBA" id="ARBA00022737"/>
    </source>
</evidence>
<gene>
    <name evidence="16" type="primary">LOC106056314</name>
</gene>
<feature type="transmembrane region" description="Helical" evidence="12">
    <location>
        <begin position="567"/>
        <end position="588"/>
    </location>
</feature>
<evidence type="ECO:0000256" key="11">
    <source>
        <dbReference type="SAM" id="MobiDB-lite"/>
    </source>
</evidence>
<feature type="region of interest" description="Disordered" evidence="11">
    <location>
        <begin position="780"/>
        <end position="858"/>
    </location>
</feature>
<keyword evidence="10" id="KW-0807">Transducer</keyword>
<evidence type="ECO:0000313" key="15">
    <source>
        <dbReference type="Proteomes" id="UP001165740"/>
    </source>
</evidence>
<dbReference type="PRINTS" id="PR00373">
    <property type="entry name" value="GLYCHORMONER"/>
</dbReference>
<dbReference type="GO" id="GO:0009755">
    <property type="term" value="P:hormone-mediated signaling pathway"/>
    <property type="evidence" value="ECO:0007669"/>
    <property type="project" value="TreeGrafter"/>
</dbReference>
<accession>A0A9W2ZY75</accession>
<dbReference type="InterPro" id="IPR017452">
    <property type="entry name" value="GPCR_Rhodpsn_7TM"/>
</dbReference>
<evidence type="ECO:0000313" key="16">
    <source>
        <dbReference type="RefSeq" id="XP_055879898.1"/>
    </source>
</evidence>
<dbReference type="PROSITE" id="PS50262">
    <property type="entry name" value="G_PROTEIN_RECEP_F1_2"/>
    <property type="match status" value="1"/>
</dbReference>
<dbReference type="Gene3D" id="3.80.10.10">
    <property type="entry name" value="Ribonuclease Inhibitor"/>
    <property type="match status" value="1"/>
</dbReference>
<feature type="transmembrane region" description="Helical" evidence="12">
    <location>
        <begin position="698"/>
        <end position="720"/>
    </location>
</feature>
<feature type="compositionally biased region" description="Low complexity" evidence="11">
    <location>
        <begin position="838"/>
        <end position="851"/>
    </location>
</feature>
<dbReference type="InterPro" id="IPR002131">
    <property type="entry name" value="Gphrmn_rcpt_fam"/>
</dbReference>
<dbReference type="OMA" id="NQPEDFG"/>
<dbReference type="InterPro" id="IPR026906">
    <property type="entry name" value="LRR_5"/>
</dbReference>
<feature type="transmembrane region" description="Helical" evidence="12">
    <location>
        <begin position="609"/>
        <end position="631"/>
    </location>
</feature>
<dbReference type="InterPro" id="IPR032675">
    <property type="entry name" value="LRR_dom_sf"/>
</dbReference>
<keyword evidence="3" id="KW-0433">Leucine-rich repeat</keyword>
<keyword evidence="6 12" id="KW-1133">Transmembrane helix</keyword>